<organism evidence="8 9">
    <name type="scientific">Alicyclobacillus dauci</name>
    <dbReference type="NCBI Taxonomy" id="1475485"/>
    <lineage>
        <taxon>Bacteria</taxon>
        <taxon>Bacillati</taxon>
        <taxon>Bacillota</taxon>
        <taxon>Bacilli</taxon>
        <taxon>Bacillales</taxon>
        <taxon>Alicyclobacillaceae</taxon>
        <taxon>Alicyclobacillus</taxon>
    </lineage>
</organism>
<dbReference type="Pfam" id="PF07690">
    <property type="entry name" value="MFS_1"/>
    <property type="match status" value="1"/>
</dbReference>
<dbReference type="RefSeq" id="WP_268045414.1">
    <property type="nucleotide sequence ID" value="NZ_CP104064.1"/>
</dbReference>
<feature type="transmembrane region" description="Helical" evidence="7">
    <location>
        <begin position="107"/>
        <end position="126"/>
    </location>
</feature>
<accession>A0ABY6Z5H7</accession>
<evidence type="ECO:0000256" key="3">
    <source>
        <dbReference type="ARBA" id="ARBA00022475"/>
    </source>
</evidence>
<keyword evidence="2" id="KW-0813">Transport</keyword>
<feature type="transmembrane region" description="Helical" evidence="7">
    <location>
        <begin position="81"/>
        <end position="100"/>
    </location>
</feature>
<dbReference type="Proteomes" id="UP001164803">
    <property type="component" value="Chromosome"/>
</dbReference>
<keyword evidence="9" id="KW-1185">Reference proteome</keyword>
<keyword evidence="5 7" id="KW-1133">Transmembrane helix</keyword>
<evidence type="ECO:0000313" key="9">
    <source>
        <dbReference type="Proteomes" id="UP001164803"/>
    </source>
</evidence>
<proteinExistence type="predicted"/>
<feature type="transmembrane region" description="Helical" evidence="7">
    <location>
        <begin position="34"/>
        <end position="52"/>
    </location>
</feature>
<evidence type="ECO:0000256" key="1">
    <source>
        <dbReference type="ARBA" id="ARBA00004651"/>
    </source>
</evidence>
<keyword evidence="3" id="KW-1003">Cell membrane</keyword>
<feature type="transmembrane region" description="Helical" evidence="7">
    <location>
        <begin position="385"/>
        <end position="401"/>
    </location>
</feature>
<keyword evidence="6 7" id="KW-0472">Membrane</keyword>
<protein>
    <submittedName>
        <fullName evidence="8">MFS transporter</fullName>
    </submittedName>
</protein>
<feature type="transmembrane region" description="Helical" evidence="7">
    <location>
        <begin position="259"/>
        <end position="278"/>
    </location>
</feature>
<evidence type="ECO:0000256" key="4">
    <source>
        <dbReference type="ARBA" id="ARBA00022692"/>
    </source>
</evidence>
<dbReference type="InterPro" id="IPR011701">
    <property type="entry name" value="MFS"/>
</dbReference>
<name>A0ABY6Z5H7_9BACL</name>
<gene>
    <name evidence="8" type="ORF">NZD86_05110</name>
</gene>
<dbReference type="PANTHER" id="PTHR43266">
    <property type="entry name" value="MACROLIDE-EFFLUX PROTEIN"/>
    <property type="match status" value="1"/>
</dbReference>
<evidence type="ECO:0000313" key="8">
    <source>
        <dbReference type="EMBL" id="WAH37882.1"/>
    </source>
</evidence>
<comment type="subcellular location">
    <subcellularLocation>
        <location evidence="1">Cell membrane</location>
        <topology evidence="1">Multi-pass membrane protein</topology>
    </subcellularLocation>
</comment>
<dbReference type="PANTHER" id="PTHR43266:SF2">
    <property type="entry name" value="MAJOR FACILITATOR SUPERFAMILY (MFS) PROFILE DOMAIN-CONTAINING PROTEIN"/>
    <property type="match status" value="1"/>
</dbReference>
<sequence>MARLRILLPSFTGFRTFWVAQSLAEIGGRLTREVLPLIAVLVLGTSTAGMVGLRLAESLPVFLAAFLTSVVIDRLPRSKFLVGLNIVRGVVIAMVPILFWTNHLKQGELWAVVALLGITTLAYQSAVESYLPSFLDGDNLALANQWLNGSISVAEMVGPALAGLLVQVFPATNALWVEVALLAGAVLIWRNGINTPSERTVEESSESLFQHLRAGIDVLRGSERLRALLIVTIAISFGFGLVGSFYALYCIKTFHMPPALYGVTVMMGGIGALVGSALSGRIARRVGMGTTIVIGLGGQVLATACIPLAQGPLFVSFLFIFAAQLFGDMFGVMYDIYALTLRQTGTPDAVLGRVSTVFNLLEQSARMLALVSAGIMSFWLPLRDILWIAMVPFAISVMVAAKPRIRGASAASDASSMQR</sequence>
<dbReference type="SUPFAM" id="SSF103473">
    <property type="entry name" value="MFS general substrate transporter"/>
    <property type="match status" value="1"/>
</dbReference>
<evidence type="ECO:0000256" key="2">
    <source>
        <dbReference type="ARBA" id="ARBA00022448"/>
    </source>
</evidence>
<evidence type="ECO:0000256" key="6">
    <source>
        <dbReference type="ARBA" id="ARBA00023136"/>
    </source>
</evidence>
<dbReference type="EMBL" id="CP104064">
    <property type="protein sequence ID" value="WAH37882.1"/>
    <property type="molecule type" value="Genomic_DNA"/>
</dbReference>
<evidence type="ECO:0000256" key="5">
    <source>
        <dbReference type="ARBA" id="ARBA00022989"/>
    </source>
</evidence>
<feature type="transmembrane region" description="Helical" evidence="7">
    <location>
        <begin position="227"/>
        <end position="247"/>
    </location>
</feature>
<dbReference type="Gene3D" id="1.20.1250.20">
    <property type="entry name" value="MFS general substrate transporter like domains"/>
    <property type="match status" value="1"/>
</dbReference>
<reference evidence="8" key="1">
    <citation type="submission" date="2022-08" db="EMBL/GenBank/DDBJ databases">
        <title>Alicyclobacillus dauci DSM2870, complete genome.</title>
        <authorList>
            <person name="Wang Q."/>
            <person name="Cai R."/>
            <person name="Wang Z."/>
        </authorList>
    </citation>
    <scope>NUCLEOTIDE SEQUENCE</scope>
    <source>
        <strain evidence="8">DSM 28700</strain>
    </source>
</reference>
<feature type="transmembrane region" description="Helical" evidence="7">
    <location>
        <begin position="164"/>
        <end position="189"/>
    </location>
</feature>
<dbReference type="InterPro" id="IPR036259">
    <property type="entry name" value="MFS_trans_sf"/>
</dbReference>
<dbReference type="CDD" id="cd06173">
    <property type="entry name" value="MFS_MefA_like"/>
    <property type="match status" value="1"/>
</dbReference>
<keyword evidence="4 7" id="KW-0812">Transmembrane</keyword>
<evidence type="ECO:0000256" key="7">
    <source>
        <dbReference type="SAM" id="Phobius"/>
    </source>
</evidence>